<dbReference type="SUPFAM" id="SSF53474">
    <property type="entry name" value="alpha/beta-Hydrolases"/>
    <property type="match status" value="1"/>
</dbReference>
<evidence type="ECO:0000313" key="2">
    <source>
        <dbReference type="EMBL" id="MBM7413962.1"/>
    </source>
</evidence>
<reference evidence="2 3" key="1">
    <citation type="submission" date="2021-01" db="EMBL/GenBank/DDBJ databases">
        <title>Genomics of switchgrass bacterial isolates.</title>
        <authorList>
            <person name="Shade A."/>
        </authorList>
    </citation>
    <scope>NUCLEOTIDE SEQUENCE [LARGE SCALE GENOMIC DNA]</scope>
    <source>
        <strain evidence="2 3">PvP111</strain>
    </source>
</reference>
<dbReference type="InterPro" id="IPR022742">
    <property type="entry name" value="Hydrolase_4"/>
</dbReference>
<feature type="domain" description="Serine aminopeptidase S33" evidence="1">
    <location>
        <begin position="26"/>
        <end position="246"/>
    </location>
</feature>
<sequence>MQQLRGTHGTVAYRSWPSTTPGFVALLAHGYGEHSGRYGHLASTLTSAGAAVYAPDHHGHGQSDGTPAEISDVDGIVADLHSIADIARGEHPDLPVMLLGHSMGGLIATRYAQTHPGELAALVLSGPLVGQNPAFSMLLSMDEIPEIPIDPSVLSRDPEVGAAYQADPLVFHGPFARVTLETFTAAVETVASSGTLGDQPTLWLHGGDDQLVPLEPTTEAMRTLRGPSFEEKVYPGARHEILNETNRSEVESDILDFLGRAGLPLTRD</sequence>
<dbReference type="InterPro" id="IPR000073">
    <property type="entry name" value="AB_hydrolase_1"/>
</dbReference>
<dbReference type="EMBL" id="JAFBBK010000001">
    <property type="protein sequence ID" value="MBM7413962.1"/>
    <property type="molecule type" value="Genomic_DNA"/>
</dbReference>
<comment type="caution">
    <text evidence="2">The sequence shown here is derived from an EMBL/GenBank/DDBJ whole genome shotgun (WGS) entry which is preliminary data.</text>
</comment>
<accession>A0ABS2KPU3</accession>
<dbReference type="Gene3D" id="3.40.50.1820">
    <property type="entry name" value="alpha/beta hydrolase"/>
    <property type="match status" value="1"/>
</dbReference>
<proteinExistence type="predicted"/>
<keyword evidence="3" id="KW-1185">Reference proteome</keyword>
<evidence type="ECO:0000259" key="1">
    <source>
        <dbReference type="Pfam" id="PF12146"/>
    </source>
</evidence>
<dbReference type="RefSeq" id="WP_204866701.1">
    <property type="nucleotide sequence ID" value="NZ_JAFBBK010000001.1"/>
</dbReference>
<name>A0ABS2KPU3_9NOCA</name>
<gene>
    <name evidence="2" type="ORF">JOE42_000695</name>
</gene>
<dbReference type="InterPro" id="IPR051044">
    <property type="entry name" value="MAG_DAG_Lipase"/>
</dbReference>
<dbReference type="PANTHER" id="PTHR11614">
    <property type="entry name" value="PHOSPHOLIPASE-RELATED"/>
    <property type="match status" value="1"/>
</dbReference>
<protein>
    <submittedName>
        <fullName evidence="2">Alpha-beta hydrolase superfamily lysophospholipase</fullName>
    </submittedName>
</protein>
<dbReference type="InterPro" id="IPR029058">
    <property type="entry name" value="AB_hydrolase_fold"/>
</dbReference>
<organism evidence="2 3">
    <name type="scientific">Rhodococcoides corynebacterioides</name>
    <dbReference type="NCBI Taxonomy" id="53972"/>
    <lineage>
        <taxon>Bacteria</taxon>
        <taxon>Bacillati</taxon>
        <taxon>Actinomycetota</taxon>
        <taxon>Actinomycetes</taxon>
        <taxon>Mycobacteriales</taxon>
        <taxon>Nocardiaceae</taxon>
        <taxon>Rhodococcoides</taxon>
    </lineage>
</organism>
<dbReference type="GO" id="GO:0016787">
    <property type="term" value="F:hydrolase activity"/>
    <property type="evidence" value="ECO:0007669"/>
    <property type="project" value="UniProtKB-KW"/>
</dbReference>
<dbReference type="Pfam" id="PF12146">
    <property type="entry name" value="Hydrolase_4"/>
    <property type="match status" value="1"/>
</dbReference>
<dbReference type="PRINTS" id="PR00111">
    <property type="entry name" value="ABHYDROLASE"/>
</dbReference>
<dbReference type="Proteomes" id="UP000703038">
    <property type="component" value="Unassembled WGS sequence"/>
</dbReference>
<evidence type="ECO:0000313" key="3">
    <source>
        <dbReference type="Proteomes" id="UP000703038"/>
    </source>
</evidence>
<keyword evidence="2" id="KW-0378">Hydrolase</keyword>